<protein>
    <recommendedName>
        <fullName evidence="3">DUF7653 domain-containing protein</fullName>
    </recommendedName>
</protein>
<feature type="region of interest" description="Disordered" evidence="2">
    <location>
        <begin position="77"/>
        <end position="116"/>
    </location>
</feature>
<dbReference type="OrthoDB" id="1938127at2759"/>
<reference evidence="5" key="2">
    <citation type="submission" date="2025-08" db="UniProtKB">
        <authorList>
            <consortium name="RefSeq"/>
        </authorList>
    </citation>
    <scope>IDENTIFICATION</scope>
    <source>
        <tissue evidence="5">Leaf</tissue>
    </source>
</reference>
<gene>
    <name evidence="5" type="primary">LOC110789657</name>
</gene>
<organism evidence="4 5">
    <name type="scientific">Spinacia oleracea</name>
    <name type="common">Spinach</name>
    <dbReference type="NCBI Taxonomy" id="3562"/>
    <lineage>
        <taxon>Eukaryota</taxon>
        <taxon>Viridiplantae</taxon>
        <taxon>Streptophyta</taxon>
        <taxon>Embryophyta</taxon>
        <taxon>Tracheophyta</taxon>
        <taxon>Spermatophyta</taxon>
        <taxon>Magnoliopsida</taxon>
        <taxon>eudicotyledons</taxon>
        <taxon>Gunneridae</taxon>
        <taxon>Pentapetalae</taxon>
        <taxon>Caryophyllales</taxon>
        <taxon>Chenopodiaceae</taxon>
        <taxon>Chenopodioideae</taxon>
        <taxon>Anserineae</taxon>
        <taxon>Spinacia</taxon>
    </lineage>
</organism>
<dbReference type="PANTHER" id="PTHR47491:SF5">
    <property type="entry name" value="CAP-GLY DOMAIN LINKER"/>
    <property type="match status" value="1"/>
</dbReference>
<feature type="region of interest" description="Disordered" evidence="2">
    <location>
        <begin position="1"/>
        <end position="60"/>
    </location>
</feature>
<evidence type="ECO:0000256" key="1">
    <source>
        <dbReference type="SAM" id="Coils"/>
    </source>
</evidence>
<evidence type="ECO:0000259" key="3">
    <source>
        <dbReference type="Pfam" id="PF24670"/>
    </source>
</evidence>
<dbReference type="InterPro" id="IPR056070">
    <property type="entry name" value="DUF7653"/>
</dbReference>
<dbReference type="RefSeq" id="XP_021850054.1">
    <property type="nucleotide sequence ID" value="XM_021994362.2"/>
</dbReference>
<dbReference type="GeneID" id="110789657"/>
<feature type="coiled-coil region" evidence="1">
    <location>
        <begin position="384"/>
        <end position="492"/>
    </location>
</feature>
<reference evidence="4" key="1">
    <citation type="journal article" date="2021" name="Nat. Commun.">
        <title>Genomic analyses provide insights into spinach domestication and the genetic basis of agronomic traits.</title>
        <authorList>
            <person name="Cai X."/>
            <person name="Sun X."/>
            <person name="Xu C."/>
            <person name="Sun H."/>
            <person name="Wang X."/>
            <person name="Ge C."/>
            <person name="Zhang Z."/>
            <person name="Wang Q."/>
            <person name="Fei Z."/>
            <person name="Jiao C."/>
            <person name="Wang Q."/>
        </authorList>
    </citation>
    <scope>NUCLEOTIDE SEQUENCE [LARGE SCALE GENOMIC DNA]</scope>
    <source>
        <strain evidence="4">cv. Varoflay</strain>
    </source>
</reference>
<feature type="compositionally biased region" description="Basic and acidic residues" evidence="2">
    <location>
        <begin position="30"/>
        <end position="46"/>
    </location>
</feature>
<accession>A0A9R0IKZ6</accession>
<evidence type="ECO:0000313" key="5">
    <source>
        <dbReference type="RefSeq" id="XP_021850054.1"/>
    </source>
</evidence>
<feature type="coiled-coil region" evidence="1">
    <location>
        <begin position="574"/>
        <end position="601"/>
    </location>
</feature>
<proteinExistence type="predicted"/>
<evidence type="ECO:0000256" key="2">
    <source>
        <dbReference type="SAM" id="MobiDB-lite"/>
    </source>
</evidence>
<keyword evidence="1" id="KW-0175">Coiled coil</keyword>
<keyword evidence="4" id="KW-1185">Reference proteome</keyword>
<dbReference type="AlphaFoldDB" id="A0A9R0IKZ6"/>
<dbReference type="KEGG" id="soe:110789657"/>
<sequence>MKKFFFSRFSTDQTVSAENSPHGGPSNQRKNKDDNTSRSSHFETQKHSSKNHHVDSPFGLRRSRSFSSAAFLGNTTERNLSGFSDQSSSPSSSSDSVEAHRHNQSSRFRTLTPDRHVKTKRFSAVTHDSDYRLQKPAAAQYKIHSSHDCSQNSSLSSSEVSNDVLDLYIDGEQHHQRGSPMSKASSKNHTRPGSGKKPPRVHSFRGAKVGAEHWVETGFVHESPQDVAKHVVEKLCQPRIYSRDNPNDYDDPDVVPITIEDVYSGSLNRDAALKLNNPCHIEHPLDRVGNHSSVEHDSDCIYDEYDAGNEDELDVKLKSKFKEAQDRVLFLSEELEQELFLHDVEFNVPALIQRIRNLTEEKISLTLEVSNAVESQITDRISLKEQLRSARLELDSRTQRLQEEKNDIQSVLERELDRRSSDWSLKVDKYKADEERLRERVRELAEQNVSLQRELSSFTDLGTECKDLTSRLDSAIGENRLLQQRNGELQDKYKMTEDIYKMTERSYREKEEECKELHSCVAGLFRTCSEQEKTIDGLRGELSEVVQKRHHHMENSEKHVQKLQMEQIRLTGVEQVLRREIESYKQEVDSLRHENVLLLERLKAGGKGITFKLDEELSARLFCLQKQGLSLLNDSIHLSSKLLESIKSGGKKDSIEGNKSCLDVHFIIESDMKVQGFRRGTENLLRGLQNISTTLHEKSDLVASESMSQNVDDDRYGFPNSQDVSRYELKAEKLLTTLLRDKLYSKDQEVEQLQGELATAARSNDILRCEVQNTLDSLSCVTHKMKELELQMMKKDDRMNELQNDLQESVKELSIIRGILPKVTEERDIMWEEVKHYTEKNMLLNSEVNMLKKKTDALEEDVLLKEGQITILKDSLGSKSFDLLASPDRTHEFLLE</sequence>
<name>A0A9R0IKZ6_SPIOL</name>
<dbReference type="Pfam" id="PF24670">
    <property type="entry name" value="DUF7653"/>
    <property type="match status" value="1"/>
</dbReference>
<feature type="compositionally biased region" description="Polar residues" evidence="2">
    <location>
        <begin position="8"/>
        <end position="19"/>
    </location>
</feature>
<feature type="domain" description="DUF7653" evidence="3">
    <location>
        <begin position="575"/>
        <end position="699"/>
    </location>
</feature>
<feature type="region of interest" description="Disordered" evidence="2">
    <location>
        <begin position="174"/>
        <end position="203"/>
    </location>
</feature>
<evidence type="ECO:0000313" key="4">
    <source>
        <dbReference type="Proteomes" id="UP000813463"/>
    </source>
</evidence>
<feature type="coiled-coil region" evidence="1">
    <location>
        <begin position="750"/>
        <end position="812"/>
    </location>
</feature>
<dbReference type="Proteomes" id="UP000813463">
    <property type="component" value="Chromosome 1"/>
</dbReference>
<dbReference type="PANTHER" id="PTHR47491">
    <property type="entry name" value="CAP-GLY DOMAIN LINKER"/>
    <property type="match status" value="1"/>
</dbReference>
<feature type="compositionally biased region" description="Low complexity" evidence="2">
    <location>
        <begin position="81"/>
        <end position="96"/>
    </location>
</feature>